<evidence type="ECO:0000313" key="2">
    <source>
        <dbReference type="Proteomes" id="UP000003438"/>
    </source>
</evidence>
<sequence length="71" mass="8252">MLTGIRYGNLYGQFWGGENIYFVYALRDGTLVYIESDDQVGVEADQICLADGGNRRFGRRKNGIRLQWMQW</sequence>
<dbReference type="Proteomes" id="UP000003438">
    <property type="component" value="Unassembled WGS sequence"/>
</dbReference>
<name>D1PMA2_9FIRM</name>
<proteinExistence type="predicted"/>
<dbReference type="EMBL" id="ACBY02000023">
    <property type="protein sequence ID" value="EFB75687.1"/>
    <property type="molecule type" value="Genomic_DNA"/>
</dbReference>
<gene>
    <name evidence="1" type="ORF">SUBVAR_05461</name>
</gene>
<protein>
    <submittedName>
        <fullName evidence="1">Uncharacterized protein</fullName>
    </submittedName>
</protein>
<evidence type="ECO:0000313" key="1">
    <source>
        <dbReference type="EMBL" id="EFB75687.1"/>
    </source>
</evidence>
<keyword evidence="2" id="KW-1185">Reference proteome</keyword>
<dbReference type="HOGENOM" id="CLU_2738516_0_0_9"/>
<reference evidence="1" key="1">
    <citation type="submission" date="2009-12" db="EMBL/GenBank/DDBJ databases">
        <authorList>
            <person name="Weinstock G."/>
            <person name="Sodergren E."/>
            <person name="Clifton S."/>
            <person name="Fulton L."/>
            <person name="Fulton B."/>
            <person name="Courtney L."/>
            <person name="Fronick C."/>
            <person name="Harrison M."/>
            <person name="Strong C."/>
            <person name="Farmer C."/>
            <person name="Delahaunty K."/>
            <person name="Markovic C."/>
            <person name="Hall O."/>
            <person name="Minx P."/>
            <person name="Tomlinson C."/>
            <person name="Mitreva M."/>
            <person name="Nelson J."/>
            <person name="Hou S."/>
            <person name="Wollam A."/>
            <person name="Pepin K.H."/>
            <person name="Johnson M."/>
            <person name="Bhonagiri V."/>
            <person name="Nash W.E."/>
            <person name="Warren W."/>
            <person name="Chinwalla A."/>
            <person name="Mardis E.R."/>
            <person name="Wilson R.K."/>
        </authorList>
    </citation>
    <scope>NUCLEOTIDE SEQUENCE [LARGE SCALE GENOMIC DNA]</scope>
    <source>
        <strain evidence="1">DSM 15176</strain>
    </source>
</reference>
<organism evidence="1 2">
    <name type="scientific">Subdoligranulum variabile DSM 15176</name>
    <dbReference type="NCBI Taxonomy" id="411471"/>
    <lineage>
        <taxon>Bacteria</taxon>
        <taxon>Bacillati</taxon>
        <taxon>Bacillota</taxon>
        <taxon>Clostridia</taxon>
        <taxon>Eubacteriales</taxon>
        <taxon>Oscillospiraceae</taxon>
        <taxon>Subdoligranulum</taxon>
    </lineage>
</organism>
<comment type="caution">
    <text evidence="1">The sequence shown here is derived from an EMBL/GenBank/DDBJ whole genome shotgun (WGS) entry which is preliminary data.</text>
</comment>
<accession>D1PMA2</accession>
<dbReference type="AlphaFoldDB" id="D1PMA2"/>
<dbReference type="STRING" id="411471.SUBVAR_05461"/>